<reference evidence="7 8" key="1">
    <citation type="submission" date="2021-02" db="EMBL/GenBank/DDBJ databases">
        <title>Variation within the Batrachochytrium salamandrivorans European outbreak.</title>
        <authorList>
            <person name="Kelly M."/>
            <person name="Pasmans F."/>
            <person name="Shea T.P."/>
            <person name="Munoz J.F."/>
            <person name="Carranza S."/>
            <person name="Cuomo C.A."/>
            <person name="Martel A."/>
        </authorList>
    </citation>
    <scope>NUCLEOTIDE SEQUENCE [LARGE SCALE GENOMIC DNA]</scope>
    <source>
        <strain evidence="7 8">AMFP18/2</strain>
    </source>
</reference>
<keyword evidence="2 4" id="KW-0863">Zinc-finger</keyword>
<keyword evidence="1" id="KW-0479">Metal-binding</keyword>
<protein>
    <recommendedName>
        <fullName evidence="6">AN1-type domain-containing protein</fullName>
    </recommendedName>
</protein>
<dbReference type="EMBL" id="JAFCIX010000390">
    <property type="protein sequence ID" value="KAH6592095.1"/>
    <property type="molecule type" value="Genomic_DNA"/>
</dbReference>
<evidence type="ECO:0000313" key="7">
    <source>
        <dbReference type="EMBL" id="KAH6592095.1"/>
    </source>
</evidence>
<dbReference type="SUPFAM" id="SSF118310">
    <property type="entry name" value="AN1-like Zinc finger"/>
    <property type="match status" value="2"/>
</dbReference>
<evidence type="ECO:0000256" key="3">
    <source>
        <dbReference type="ARBA" id="ARBA00022833"/>
    </source>
</evidence>
<evidence type="ECO:0000259" key="6">
    <source>
        <dbReference type="PROSITE" id="PS51039"/>
    </source>
</evidence>
<dbReference type="SMART" id="SM00154">
    <property type="entry name" value="ZnF_AN1"/>
    <property type="match status" value="2"/>
</dbReference>
<dbReference type="InterPro" id="IPR057358">
    <property type="entry name" value="UBL_ZFAND1-like"/>
</dbReference>
<evidence type="ECO:0000313" key="8">
    <source>
        <dbReference type="Proteomes" id="UP001648503"/>
    </source>
</evidence>
<dbReference type="PANTHER" id="PTHR14677:SF40">
    <property type="entry name" value="CDC48-ASSOCIATED UBIQUITIN-LIKE_ZINC FINGER PROTEIN 1"/>
    <property type="match status" value="1"/>
</dbReference>
<dbReference type="Proteomes" id="UP001648503">
    <property type="component" value="Unassembled WGS sequence"/>
</dbReference>
<organism evidence="7 8">
    <name type="scientific">Batrachochytrium salamandrivorans</name>
    <dbReference type="NCBI Taxonomy" id="1357716"/>
    <lineage>
        <taxon>Eukaryota</taxon>
        <taxon>Fungi</taxon>
        <taxon>Fungi incertae sedis</taxon>
        <taxon>Chytridiomycota</taxon>
        <taxon>Chytridiomycota incertae sedis</taxon>
        <taxon>Chytridiomycetes</taxon>
        <taxon>Rhizophydiales</taxon>
        <taxon>Rhizophydiales incertae sedis</taxon>
        <taxon>Batrachochytrium</taxon>
    </lineage>
</organism>
<dbReference type="Pfam" id="PF25327">
    <property type="entry name" value="UBL_ZFAND1"/>
    <property type="match status" value="1"/>
</dbReference>
<evidence type="ECO:0000256" key="2">
    <source>
        <dbReference type="ARBA" id="ARBA00022771"/>
    </source>
</evidence>
<accession>A0ABQ8F4K7</accession>
<feature type="domain" description="AN1-type" evidence="6">
    <location>
        <begin position="1"/>
        <end position="49"/>
    </location>
</feature>
<dbReference type="Gene3D" id="4.10.1110.10">
    <property type="entry name" value="AN1-like Zinc finger"/>
    <property type="match status" value="2"/>
</dbReference>
<evidence type="ECO:0000256" key="1">
    <source>
        <dbReference type="ARBA" id="ARBA00022723"/>
    </source>
</evidence>
<proteinExistence type="predicted"/>
<dbReference type="InterPro" id="IPR035896">
    <property type="entry name" value="AN1-like_Znf"/>
</dbReference>
<keyword evidence="3" id="KW-0862">Zinc</keyword>
<dbReference type="PANTHER" id="PTHR14677">
    <property type="entry name" value="ARSENITE INDUCUBLE RNA ASSOCIATED PROTEIN AIP-1-RELATED"/>
    <property type="match status" value="1"/>
</dbReference>
<name>A0ABQ8F4K7_9FUNG</name>
<feature type="region of interest" description="Disordered" evidence="5">
    <location>
        <begin position="174"/>
        <end position="200"/>
    </location>
</feature>
<comment type="caution">
    <text evidence="7">The sequence shown here is derived from an EMBL/GenBank/DDBJ whole genome shotgun (WGS) entry which is preliminary data.</text>
</comment>
<dbReference type="InterPro" id="IPR000058">
    <property type="entry name" value="Znf_AN1"/>
</dbReference>
<sequence>MDIGFNCSLPSCNRLDFLPFICRACKCAFCPDHRFQYSHGCPLVDMEPTTSHIVCPECSQMIQIISESSDDTTTESKGAEILAQHRADSCPHMPSTTTTTTSSSKIQCSLPDCTTAELWGSVCRLCTQRFCLAHRHSATHNCSSIAEALENKQIQKAQISAFIAQRIPKTVDVSKSTSPAVSSPTALSTTTATTTRTRKSATPAPAVMLMKLKMNASGDPKIMTENRVYLSFYISELHTSLGLYHHKNTTIGRLVDLVASKAGIPNTNNRAGGGPMLALFHADSGEQLSNSLSLEATLASKILAQGQTLILKRTTDSRISITE</sequence>
<evidence type="ECO:0000256" key="4">
    <source>
        <dbReference type="PROSITE-ProRule" id="PRU00449"/>
    </source>
</evidence>
<dbReference type="Pfam" id="PF01428">
    <property type="entry name" value="zf-AN1"/>
    <property type="match status" value="2"/>
</dbReference>
<gene>
    <name evidence="7" type="ORF">BASA50_008241</name>
</gene>
<evidence type="ECO:0000256" key="5">
    <source>
        <dbReference type="SAM" id="MobiDB-lite"/>
    </source>
</evidence>
<dbReference type="PROSITE" id="PS51039">
    <property type="entry name" value="ZF_AN1"/>
    <property type="match status" value="1"/>
</dbReference>
<keyword evidence="8" id="KW-1185">Reference proteome</keyword>